<accession>A0ABQ0JXC2</accession>
<reference evidence="2" key="1">
    <citation type="journal article" date="2015" name="Genome Announc.">
        <title>Draft Genome Sequence of an Anaerobic Ammonium-Oxidizing Bacterium, "Candidatus Brocadia sinica".</title>
        <authorList>
            <person name="Oshiki M."/>
            <person name="Shinyako-Hata K."/>
            <person name="Satoh H."/>
            <person name="Okabe S."/>
        </authorList>
    </citation>
    <scope>NUCLEOTIDE SEQUENCE [LARGE SCALE GENOMIC DNA]</scope>
    <source>
        <strain evidence="2">JPN1</strain>
    </source>
</reference>
<dbReference type="EMBL" id="BAFN01000001">
    <property type="protein sequence ID" value="GAN33355.1"/>
    <property type="molecule type" value="Genomic_DNA"/>
</dbReference>
<evidence type="ECO:0000313" key="1">
    <source>
        <dbReference type="EMBL" id="GAN33355.1"/>
    </source>
</evidence>
<protein>
    <submittedName>
        <fullName evidence="1">Uncharacterized conserved protein</fullName>
    </submittedName>
</protein>
<gene>
    <name evidence="1" type="ORF">BROSI_A1875</name>
</gene>
<keyword evidence="2" id="KW-1185">Reference proteome</keyword>
<comment type="caution">
    <text evidence="1">The sequence shown here is derived from an EMBL/GenBank/DDBJ whole genome shotgun (WGS) entry which is preliminary data.</text>
</comment>
<evidence type="ECO:0000313" key="2">
    <source>
        <dbReference type="Proteomes" id="UP000032309"/>
    </source>
</evidence>
<sequence length="78" mass="9058">MKKEPIAILLGYFTHQMELIEEILKEIHITKPSKRAETTHLAYLLHNLYCSLEDLFQAVAKTFENKVERIQLNTIGTS</sequence>
<proteinExistence type="predicted"/>
<dbReference type="Proteomes" id="UP000032309">
    <property type="component" value="Unassembled WGS sequence"/>
</dbReference>
<organism evidence="1 2">
    <name type="scientific">Candidatus Brocadia sinica JPN1</name>
    <dbReference type="NCBI Taxonomy" id="1197129"/>
    <lineage>
        <taxon>Bacteria</taxon>
        <taxon>Pseudomonadati</taxon>
        <taxon>Planctomycetota</taxon>
        <taxon>Candidatus Brocadiia</taxon>
        <taxon>Candidatus Brocadiales</taxon>
        <taxon>Candidatus Brocadiaceae</taxon>
        <taxon>Candidatus Brocadia</taxon>
    </lineage>
</organism>
<name>A0ABQ0JXC2_9BACT</name>
<dbReference type="RefSeq" id="WP_052563412.1">
    <property type="nucleotide sequence ID" value="NZ_BAFN01000001.1"/>
</dbReference>